<gene>
    <name evidence="1" type="ORF">J1N35_034977</name>
</gene>
<accession>A0A9D3UT39</accession>
<reference evidence="1 2" key="1">
    <citation type="journal article" date="2021" name="Plant Biotechnol. J.">
        <title>Multi-omics assisted identification of the key and species-specific regulatory components of drought-tolerant mechanisms in Gossypium stocksii.</title>
        <authorList>
            <person name="Yu D."/>
            <person name="Ke L."/>
            <person name="Zhang D."/>
            <person name="Wu Y."/>
            <person name="Sun Y."/>
            <person name="Mei J."/>
            <person name="Sun J."/>
            <person name="Sun Y."/>
        </authorList>
    </citation>
    <scope>NUCLEOTIDE SEQUENCE [LARGE SCALE GENOMIC DNA]</scope>
    <source>
        <strain evidence="2">cv. E1</strain>
        <tissue evidence="1">Leaf</tissue>
    </source>
</reference>
<keyword evidence="2" id="KW-1185">Reference proteome</keyword>
<evidence type="ECO:0000313" key="2">
    <source>
        <dbReference type="Proteomes" id="UP000828251"/>
    </source>
</evidence>
<dbReference type="AlphaFoldDB" id="A0A9D3UT39"/>
<protein>
    <submittedName>
        <fullName evidence="1">Uncharacterized protein</fullName>
    </submittedName>
</protein>
<dbReference type="EMBL" id="JAIQCV010000010">
    <property type="protein sequence ID" value="KAH1056912.1"/>
    <property type="molecule type" value="Genomic_DNA"/>
</dbReference>
<dbReference type="Proteomes" id="UP000828251">
    <property type="component" value="Unassembled WGS sequence"/>
</dbReference>
<comment type="caution">
    <text evidence="1">The sequence shown here is derived from an EMBL/GenBank/DDBJ whole genome shotgun (WGS) entry which is preliminary data.</text>
</comment>
<sequence>MRDLDSGKIHHHRSPLICPLSTPDYSIQSESTLRSNGNILGNWKSTQPTTMLNGKASPVAHPPVVQRCLSLACPYSPLTRIDMPLVNFPTLYGQRHQNHHHNHLINRQTMTLPSFS</sequence>
<proteinExistence type="predicted"/>
<organism evidence="1 2">
    <name type="scientific">Gossypium stocksii</name>
    <dbReference type="NCBI Taxonomy" id="47602"/>
    <lineage>
        <taxon>Eukaryota</taxon>
        <taxon>Viridiplantae</taxon>
        <taxon>Streptophyta</taxon>
        <taxon>Embryophyta</taxon>
        <taxon>Tracheophyta</taxon>
        <taxon>Spermatophyta</taxon>
        <taxon>Magnoliopsida</taxon>
        <taxon>eudicotyledons</taxon>
        <taxon>Gunneridae</taxon>
        <taxon>Pentapetalae</taxon>
        <taxon>rosids</taxon>
        <taxon>malvids</taxon>
        <taxon>Malvales</taxon>
        <taxon>Malvaceae</taxon>
        <taxon>Malvoideae</taxon>
        <taxon>Gossypium</taxon>
    </lineage>
</organism>
<name>A0A9D3UT39_9ROSI</name>
<evidence type="ECO:0000313" key="1">
    <source>
        <dbReference type="EMBL" id="KAH1056912.1"/>
    </source>
</evidence>